<feature type="transmembrane region" description="Helical" evidence="9">
    <location>
        <begin position="212"/>
        <end position="231"/>
    </location>
</feature>
<feature type="transmembrane region" description="Helical" evidence="9">
    <location>
        <begin position="12"/>
        <end position="34"/>
    </location>
</feature>
<evidence type="ECO:0000313" key="10">
    <source>
        <dbReference type="EMBL" id="NMD99277.1"/>
    </source>
</evidence>
<keyword evidence="11" id="KW-1185">Reference proteome</keyword>
<accession>A0A848BDH5</accession>
<feature type="transmembrane region" description="Helical" evidence="9">
    <location>
        <begin position="484"/>
        <end position="504"/>
    </location>
</feature>
<keyword evidence="8 9" id="KW-0472">Membrane</keyword>
<feature type="transmembrane region" description="Helical" evidence="9">
    <location>
        <begin position="359"/>
        <end position="378"/>
    </location>
</feature>
<keyword evidence="7" id="KW-0406">Ion transport</keyword>
<feature type="transmembrane region" description="Helical" evidence="9">
    <location>
        <begin position="66"/>
        <end position="87"/>
    </location>
</feature>
<evidence type="ECO:0000256" key="3">
    <source>
        <dbReference type="ARBA" id="ARBA00022448"/>
    </source>
</evidence>
<keyword evidence="3" id="KW-0813">Transport</keyword>
<feature type="transmembrane region" description="Helical" evidence="9">
    <location>
        <begin position="237"/>
        <end position="255"/>
    </location>
</feature>
<dbReference type="PANTHER" id="PTHR32024:SF2">
    <property type="entry name" value="TRK SYSTEM POTASSIUM UPTAKE PROTEIN TRKG-RELATED"/>
    <property type="match status" value="1"/>
</dbReference>
<keyword evidence="5 9" id="KW-0812">Transmembrane</keyword>
<dbReference type="RefSeq" id="WP_170077653.1">
    <property type="nucleotide sequence ID" value="NZ_JABAFA010000025.1"/>
</dbReference>
<dbReference type="AlphaFoldDB" id="A0A848BDH5"/>
<feature type="transmembrane region" description="Helical" evidence="9">
    <location>
        <begin position="262"/>
        <end position="282"/>
    </location>
</feature>
<evidence type="ECO:0000256" key="2">
    <source>
        <dbReference type="ARBA" id="ARBA00009137"/>
    </source>
</evidence>
<gene>
    <name evidence="10" type="ORF">HF878_07325</name>
</gene>
<evidence type="ECO:0000256" key="1">
    <source>
        <dbReference type="ARBA" id="ARBA00004651"/>
    </source>
</evidence>
<dbReference type="GO" id="GO:0005886">
    <property type="term" value="C:plasma membrane"/>
    <property type="evidence" value="ECO:0007669"/>
    <property type="project" value="UniProtKB-SubCell"/>
</dbReference>
<feature type="transmembrane region" description="Helical" evidence="9">
    <location>
        <begin position="332"/>
        <end position="353"/>
    </location>
</feature>
<dbReference type="GO" id="GO:0030001">
    <property type="term" value="P:metal ion transport"/>
    <property type="evidence" value="ECO:0007669"/>
    <property type="project" value="UniProtKB-ARBA"/>
</dbReference>
<dbReference type="EMBL" id="JABAFA010000025">
    <property type="protein sequence ID" value="NMD99277.1"/>
    <property type="molecule type" value="Genomic_DNA"/>
</dbReference>
<dbReference type="Pfam" id="PF02386">
    <property type="entry name" value="TrkH"/>
    <property type="match status" value="1"/>
</dbReference>
<sequence length="512" mass="53924">MRGGFVRQGYEIFWYLMSRLSLALAAALLPPLALSPRDALSVGSGVRGVLAFAGKGEAVAAQGEGLVLFGVPLLVALGSGALFCWLGRAHRRPLRLGEGACFAVLAWLYLAAVGALPFVLSGRLAPLAAFFESMAAFTATGLSCFPAAEALPPSLLLWHGLMSWLGGLTFVVMLVTVLPQVSGCFGITLTARQSVAFSPVWRRMHLALWRGLFVYGGLTALFFAVLALLGLTPFEALLLAMLTISTAGSSLTAAFQPYDSPALEVAGCLMMLVTGGNFLLYWKAISRRSLGLLVRDAELRAALVIAAASGLLIGAHLFLTQTYAAGEALRHGLFQAVSFFTTVGFSSTAVAGWPGFDRYLLFLLAFTGACLGSPAGGLKTVRLLVLGRMTAEELRRTLHPHMVVCVRLDGLPVPDKVVGRLLALFFLTVVVLLSGTLAVAASGVPVLSALGLAAGCLTSTGHTAALFGFTDLAGLSVLGKSVCIGLMLLGRVEIFSALLFACFVGERLRRRW</sequence>
<organism evidence="10 11">
    <name type="scientific">Selenomonas bovis</name>
    <dbReference type="NCBI Taxonomy" id="416586"/>
    <lineage>
        <taxon>Bacteria</taxon>
        <taxon>Bacillati</taxon>
        <taxon>Bacillota</taxon>
        <taxon>Negativicutes</taxon>
        <taxon>Selenomonadales</taxon>
        <taxon>Selenomonadaceae</taxon>
        <taxon>Selenomonas</taxon>
    </lineage>
</organism>
<evidence type="ECO:0000313" key="11">
    <source>
        <dbReference type="Proteomes" id="UP000543804"/>
    </source>
</evidence>
<feature type="transmembrane region" description="Helical" evidence="9">
    <location>
        <begin position="161"/>
        <end position="191"/>
    </location>
</feature>
<feature type="transmembrane region" description="Helical" evidence="9">
    <location>
        <begin position="302"/>
        <end position="320"/>
    </location>
</feature>
<evidence type="ECO:0000256" key="7">
    <source>
        <dbReference type="ARBA" id="ARBA00023065"/>
    </source>
</evidence>
<name>A0A848BDH5_9FIRM</name>
<proteinExistence type="inferred from homology"/>
<feature type="transmembrane region" description="Helical" evidence="9">
    <location>
        <begin position="421"/>
        <end position="441"/>
    </location>
</feature>
<keyword evidence="4" id="KW-1003">Cell membrane</keyword>
<reference evidence="10 11" key="1">
    <citation type="submission" date="2020-04" db="EMBL/GenBank/DDBJ databases">
        <authorList>
            <person name="Hitch T.C.A."/>
            <person name="Wylensek D."/>
            <person name="Clavel T."/>
        </authorList>
    </citation>
    <scope>NUCLEOTIDE SEQUENCE [LARGE SCALE GENOMIC DNA]</scope>
    <source>
        <strain evidence="10 11">PG-130-P53-12</strain>
    </source>
</reference>
<evidence type="ECO:0000256" key="9">
    <source>
        <dbReference type="SAM" id="Phobius"/>
    </source>
</evidence>
<keyword evidence="6 9" id="KW-1133">Transmembrane helix</keyword>
<comment type="similarity">
    <text evidence="2">Belongs to the TrkH potassium transport family.</text>
</comment>
<evidence type="ECO:0000256" key="4">
    <source>
        <dbReference type="ARBA" id="ARBA00022475"/>
    </source>
</evidence>
<evidence type="ECO:0000256" key="6">
    <source>
        <dbReference type="ARBA" id="ARBA00022989"/>
    </source>
</evidence>
<protein>
    <submittedName>
        <fullName evidence="10">TrkH family potassium uptake protein</fullName>
    </submittedName>
</protein>
<dbReference type="InterPro" id="IPR003445">
    <property type="entry name" value="Cat_transpt"/>
</dbReference>
<evidence type="ECO:0000256" key="8">
    <source>
        <dbReference type="ARBA" id="ARBA00023136"/>
    </source>
</evidence>
<evidence type="ECO:0000256" key="5">
    <source>
        <dbReference type="ARBA" id="ARBA00022692"/>
    </source>
</evidence>
<dbReference type="Proteomes" id="UP000543804">
    <property type="component" value="Unassembled WGS sequence"/>
</dbReference>
<feature type="transmembrane region" description="Helical" evidence="9">
    <location>
        <begin position="99"/>
        <end position="120"/>
    </location>
</feature>
<comment type="subcellular location">
    <subcellularLocation>
        <location evidence="1">Cell membrane</location>
        <topology evidence="1">Multi-pass membrane protein</topology>
    </subcellularLocation>
</comment>
<comment type="caution">
    <text evidence="10">The sequence shown here is derived from an EMBL/GenBank/DDBJ whole genome shotgun (WGS) entry which is preliminary data.</text>
</comment>
<dbReference type="GO" id="GO:0008324">
    <property type="term" value="F:monoatomic cation transmembrane transporter activity"/>
    <property type="evidence" value="ECO:0007669"/>
    <property type="project" value="InterPro"/>
</dbReference>
<dbReference type="PANTHER" id="PTHR32024">
    <property type="entry name" value="TRK SYSTEM POTASSIUM UPTAKE PROTEIN TRKG-RELATED"/>
    <property type="match status" value="1"/>
</dbReference>